<reference evidence="1" key="2">
    <citation type="submission" date="2023-01" db="EMBL/GenBank/DDBJ databases">
        <title>Draft genome sequence of Agaribacter marinus strain NBRC 110023.</title>
        <authorList>
            <person name="Sun Q."/>
            <person name="Mori K."/>
        </authorList>
    </citation>
    <scope>NUCLEOTIDE SEQUENCE</scope>
    <source>
        <strain evidence="1">NBRC 110023</strain>
    </source>
</reference>
<proteinExistence type="predicted"/>
<comment type="caution">
    <text evidence="1">The sequence shown here is derived from an EMBL/GenBank/DDBJ whole genome shotgun (WGS) entry which is preliminary data.</text>
</comment>
<protein>
    <submittedName>
        <fullName evidence="1">Uncharacterized protein</fullName>
    </submittedName>
</protein>
<gene>
    <name evidence="1" type="ORF">GCM10007852_10560</name>
</gene>
<evidence type="ECO:0000313" key="1">
    <source>
        <dbReference type="EMBL" id="GLR70148.1"/>
    </source>
</evidence>
<dbReference type="Proteomes" id="UP001156601">
    <property type="component" value="Unassembled WGS sequence"/>
</dbReference>
<reference evidence="1" key="1">
    <citation type="journal article" date="2014" name="Int. J. Syst. Evol. Microbiol.">
        <title>Complete genome sequence of Corynebacterium casei LMG S-19264T (=DSM 44701T), isolated from a smear-ripened cheese.</title>
        <authorList>
            <consortium name="US DOE Joint Genome Institute (JGI-PGF)"/>
            <person name="Walter F."/>
            <person name="Albersmeier A."/>
            <person name="Kalinowski J."/>
            <person name="Ruckert C."/>
        </authorList>
    </citation>
    <scope>NUCLEOTIDE SEQUENCE</scope>
    <source>
        <strain evidence="1">NBRC 110023</strain>
    </source>
</reference>
<dbReference type="EMBL" id="BSOT01000005">
    <property type="protein sequence ID" value="GLR70148.1"/>
    <property type="molecule type" value="Genomic_DNA"/>
</dbReference>
<sequence length="704" mass="75398">MKNFKTTLVAAAVSSFLFGCSGDDYDLPVKENNVAPTVNGNINITVGEKDIFQFVDLLAGAVDLDGDFLSVENISPSIAEIDAMLGVDIDGNQLLLRPSELIDSLNTGDTETMVFTFDVSDGTLSTPRTATINITGEDFAPVIAEGRPLSGSFIKDVSLEESTLDALQDITDADGDDLTTGNLVVGENNPYDLVVSLENNQLVVDVSSVADLIPSGQLTEFNFTYDIMDGNNTVSRNIEIGVLGVSDLPGAPDIENYFPSSNFEEDSGVQTIDLLEGISDEEGNEIQVSSITVDGVVGYDVGISVENTTLSFDTAAFIHHARNGGTGIVEIAFNVEDDQGNQSDGRVVHTVTLTDKNLNLLVDLDRDGNGELDVDYNFEAQRALPDFFGTGEVTEDAARTGRFGLALDSTDSGQDGFIFNLPSLAANSSYYVSLWVKRTNTAANIHYNAQSSAAGRAWWSGGERVSTETTDVWEEIYFNISTAEGTVIPSGQIGRVLPEFVDINDAVFSILDGPSGDETNSVSFFDDIRFVDYTIETTKDFDVIAGDMGSFEDALAVPGTSEEGAVEILTGIGVDGTNGLRVSTDASTVMVSIPLIGKSVRADGRYRLSMNVNSFEAGAEGNVRYAAYLKTASGQSLPTYFTEFGNWARDVSVMINLDENTQIDSPNWVDEDVTLVIEVPSSNVAGDATGLNYNFDNVTLDVAR</sequence>
<dbReference type="NCBIfam" id="TIGR01965">
    <property type="entry name" value="VCBS_repeat"/>
    <property type="match status" value="1"/>
</dbReference>
<dbReference type="PROSITE" id="PS51257">
    <property type="entry name" value="PROKAR_LIPOPROTEIN"/>
    <property type="match status" value="1"/>
</dbReference>
<keyword evidence="2" id="KW-1185">Reference proteome</keyword>
<accession>A0AA37T0G9</accession>
<name>A0AA37T0G9_9ALTE</name>
<dbReference type="AlphaFoldDB" id="A0AA37T0G9"/>
<organism evidence="1 2">
    <name type="scientific">Agaribacter marinus</name>
    <dbReference type="NCBI Taxonomy" id="1431249"/>
    <lineage>
        <taxon>Bacteria</taxon>
        <taxon>Pseudomonadati</taxon>
        <taxon>Pseudomonadota</taxon>
        <taxon>Gammaproteobacteria</taxon>
        <taxon>Alteromonadales</taxon>
        <taxon>Alteromonadaceae</taxon>
        <taxon>Agaribacter</taxon>
    </lineage>
</organism>
<dbReference type="RefSeq" id="WP_284216453.1">
    <property type="nucleotide sequence ID" value="NZ_BSOT01000005.1"/>
</dbReference>
<dbReference type="Gene3D" id="2.60.120.260">
    <property type="entry name" value="Galactose-binding domain-like"/>
    <property type="match status" value="1"/>
</dbReference>
<evidence type="ECO:0000313" key="2">
    <source>
        <dbReference type="Proteomes" id="UP001156601"/>
    </source>
</evidence>
<dbReference type="InterPro" id="IPR010221">
    <property type="entry name" value="VCBS_dom"/>
</dbReference>